<sequence length="155" mass="16569">MSSLLPASNCAQSKEHVLAWILVDTPSPPCSGFKNSLVLVYPSKVIPKAILTAAWVTRMMELAFGNCDSTLGINLVQNSRHLCINSSSSSPLSDGTTVSGGHLSDRSWKYCDRTAIFAGSGMVGLFGLYHSPIPLSRKMLSPSSLAVGWMVSTHL</sequence>
<evidence type="ECO:0000313" key="2">
    <source>
        <dbReference type="Proteomes" id="UP000769157"/>
    </source>
</evidence>
<dbReference type="Proteomes" id="UP000769157">
    <property type="component" value="Unassembled WGS sequence"/>
</dbReference>
<dbReference type="RefSeq" id="XP_046062869.1">
    <property type="nucleotide sequence ID" value="XM_046203055.1"/>
</dbReference>
<comment type="caution">
    <text evidence="1">The sequence shown here is derived from an EMBL/GenBank/DDBJ whole genome shotgun (WGS) entry which is preliminary data.</text>
</comment>
<accession>A0A9P8PBD6</accession>
<dbReference type="AlphaFoldDB" id="A0A9P8PBD6"/>
<reference evidence="1" key="2">
    <citation type="submission" date="2021-01" db="EMBL/GenBank/DDBJ databases">
        <authorList>
            <person name="Schikora-Tamarit M.A."/>
        </authorList>
    </citation>
    <scope>NUCLEOTIDE SEQUENCE</scope>
    <source>
        <strain evidence="1">CBS6075</strain>
    </source>
</reference>
<protein>
    <submittedName>
        <fullName evidence="1">Uncharacterized protein</fullName>
    </submittedName>
</protein>
<keyword evidence="2" id="KW-1185">Reference proteome</keyword>
<name>A0A9P8PBD6_9ASCO</name>
<evidence type="ECO:0000313" key="1">
    <source>
        <dbReference type="EMBL" id="KAH3668455.1"/>
    </source>
</evidence>
<gene>
    <name evidence="1" type="ORF">OGAPHI_002209</name>
</gene>
<dbReference type="GeneID" id="70234176"/>
<proteinExistence type="predicted"/>
<reference evidence="1" key="1">
    <citation type="journal article" date="2021" name="Open Biol.">
        <title>Shared evolutionary footprints suggest mitochondrial oxidative damage underlies multiple complex I losses in fungi.</title>
        <authorList>
            <person name="Schikora-Tamarit M.A."/>
            <person name="Marcet-Houben M."/>
            <person name="Nosek J."/>
            <person name="Gabaldon T."/>
        </authorList>
    </citation>
    <scope>NUCLEOTIDE SEQUENCE</scope>
    <source>
        <strain evidence="1">CBS6075</strain>
    </source>
</reference>
<organism evidence="1 2">
    <name type="scientific">Ogataea philodendri</name>
    <dbReference type="NCBI Taxonomy" id="1378263"/>
    <lineage>
        <taxon>Eukaryota</taxon>
        <taxon>Fungi</taxon>
        <taxon>Dikarya</taxon>
        <taxon>Ascomycota</taxon>
        <taxon>Saccharomycotina</taxon>
        <taxon>Pichiomycetes</taxon>
        <taxon>Pichiales</taxon>
        <taxon>Pichiaceae</taxon>
        <taxon>Ogataea</taxon>
    </lineage>
</organism>
<dbReference type="EMBL" id="JAEUBE010000158">
    <property type="protein sequence ID" value="KAH3668455.1"/>
    <property type="molecule type" value="Genomic_DNA"/>
</dbReference>